<dbReference type="InterPro" id="IPR008011">
    <property type="entry name" value="Complex1_LYR_dom"/>
</dbReference>
<name>A0A0E0NIY7_ORYRU</name>
<evidence type="ECO:0000313" key="8">
    <source>
        <dbReference type="EnsemblPlants" id="ORUFI02G28610.1"/>
    </source>
</evidence>
<comment type="similarity">
    <text evidence="2">Belongs to the complex I LYR family.</text>
</comment>
<dbReference type="Proteomes" id="UP000008022">
    <property type="component" value="Unassembled WGS sequence"/>
</dbReference>
<organism evidence="8 9">
    <name type="scientific">Oryza rufipogon</name>
    <name type="common">Brownbeard rice</name>
    <name type="synonym">Asian wild rice</name>
    <dbReference type="NCBI Taxonomy" id="4529"/>
    <lineage>
        <taxon>Eukaryota</taxon>
        <taxon>Viridiplantae</taxon>
        <taxon>Streptophyta</taxon>
        <taxon>Embryophyta</taxon>
        <taxon>Tracheophyta</taxon>
        <taxon>Spermatophyta</taxon>
        <taxon>Magnoliopsida</taxon>
        <taxon>Liliopsida</taxon>
        <taxon>Poales</taxon>
        <taxon>Poaceae</taxon>
        <taxon>BOP clade</taxon>
        <taxon>Oryzoideae</taxon>
        <taxon>Oryzeae</taxon>
        <taxon>Oryzinae</taxon>
        <taxon>Oryza</taxon>
    </lineage>
</organism>
<evidence type="ECO:0000256" key="3">
    <source>
        <dbReference type="ARBA" id="ARBA00022946"/>
    </source>
</evidence>
<dbReference type="CDD" id="cd20262">
    <property type="entry name" value="Complex1_LYR_LYRM2"/>
    <property type="match status" value="1"/>
</dbReference>
<dbReference type="InterPro" id="IPR045293">
    <property type="entry name" value="Complex1_LYR_LYRM2"/>
</dbReference>
<evidence type="ECO:0000256" key="6">
    <source>
        <dbReference type="ARBA" id="ARBA00044735"/>
    </source>
</evidence>
<keyword evidence="3" id="KW-0809">Transit peptide</keyword>
<dbReference type="Gramene" id="ORUFI02G28610.1">
    <property type="protein sequence ID" value="ORUFI02G28610.1"/>
    <property type="gene ID" value="ORUFI02G28610"/>
</dbReference>
<dbReference type="HOGENOM" id="CLU_1565400_0_0_1"/>
<comment type="subcellular location">
    <subcellularLocation>
        <location evidence="1">Mitochondrion</location>
    </subcellularLocation>
</comment>
<protein>
    <recommendedName>
        <fullName evidence="5">LYR motif-containing protein 2</fullName>
    </recommendedName>
</protein>
<keyword evidence="4" id="KW-0496">Mitochondrion</keyword>
<reference evidence="9" key="1">
    <citation type="submission" date="2013-06" db="EMBL/GenBank/DDBJ databases">
        <authorList>
            <person name="Zhao Q."/>
        </authorList>
    </citation>
    <scope>NUCLEOTIDE SEQUENCE</scope>
    <source>
        <strain evidence="9">cv. W1943</strain>
    </source>
</reference>
<reference evidence="8" key="2">
    <citation type="submission" date="2015-06" db="UniProtKB">
        <authorList>
            <consortium name="EnsemblPlants"/>
        </authorList>
    </citation>
    <scope>IDENTIFICATION</scope>
</reference>
<accession>A0A0E0NIY7</accession>
<dbReference type="PANTHER" id="PTHR13675:SF0">
    <property type="entry name" value="LYR MOTIF-CONTAINING PROTEIN 2"/>
    <property type="match status" value="1"/>
</dbReference>
<keyword evidence="9" id="KW-1185">Reference proteome</keyword>
<dbReference type="STRING" id="4529.A0A0E0NIY7"/>
<evidence type="ECO:0000259" key="7">
    <source>
        <dbReference type="Pfam" id="PF05347"/>
    </source>
</evidence>
<dbReference type="GO" id="GO:0005739">
    <property type="term" value="C:mitochondrion"/>
    <property type="evidence" value="ECO:0007669"/>
    <property type="project" value="UniProtKB-SubCell"/>
</dbReference>
<comment type="function">
    <text evidence="6">Involved in efficient integration of the N-module into mitochondrial respiratory chain complex I.</text>
</comment>
<evidence type="ECO:0000313" key="9">
    <source>
        <dbReference type="Proteomes" id="UP000008022"/>
    </source>
</evidence>
<evidence type="ECO:0000256" key="5">
    <source>
        <dbReference type="ARBA" id="ARBA00026235"/>
    </source>
</evidence>
<evidence type="ECO:0000256" key="1">
    <source>
        <dbReference type="ARBA" id="ARBA00004173"/>
    </source>
</evidence>
<dbReference type="EnsemblPlants" id="ORUFI02G28610.1">
    <property type="protein sequence ID" value="ORUFI02G28610.1"/>
    <property type="gene ID" value="ORUFI02G28610"/>
</dbReference>
<dbReference type="PANTHER" id="PTHR13675">
    <property type="entry name" value="LYR MOTIF-CONTAINING PROTEIN 2"/>
    <property type="match status" value="1"/>
</dbReference>
<dbReference type="AlphaFoldDB" id="A0A0E0NIY7"/>
<dbReference type="Pfam" id="PF05347">
    <property type="entry name" value="Complex1_LYR"/>
    <property type="match status" value="1"/>
</dbReference>
<feature type="domain" description="Complex 1 LYR protein" evidence="7">
    <location>
        <begin position="127"/>
        <end position="182"/>
    </location>
</feature>
<proteinExistence type="inferred from homology"/>
<dbReference type="eggNOG" id="ENOG502S5CQ">
    <property type="taxonomic scope" value="Eukaryota"/>
</dbReference>
<evidence type="ECO:0000256" key="4">
    <source>
        <dbReference type="ARBA" id="ARBA00023128"/>
    </source>
</evidence>
<sequence length="194" mass="21815">MEQMETEPPKSPNLVIGLLPPCVATQPPVPWSPLLQHPFRLLRPPPTPSRRSPSPRVAAPASCCFRLPPHILASDSLRASQSPRHISLDSRLLASSSAACVDLLYIARAAVPSPCCFRLRAFILRARVLKLYRQALRMTRRAPVHARDELRQTVRAEIEKNRRCDDKQKIKFLISEGLQRLKGLDEMLDMTGNS</sequence>
<evidence type="ECO:0000256" key="2">
    <source>
        <dbReference type="ARBA" id="ARBA00009508"/>
    </source>
</evidence>